<protein>
    <submittedName>
        <fullName evidence="2">Enoyl reductase (ER) domain-containing protein</fullName>
    </submittedName>
</protein>
<dbReference type="InterPro" id="IPR045010">
    <property type="entry name" value="MDR_fam"/>
</dbReference>
<dbReference type="SUPFAM" id="SSF51735">
    <property type="entry name" value="NAD(P)-binding Rossmann-fold domains"/>
    <property type="match status" value="1"/>
</dbReference>
<dbReference type="Pfam" id="PF00107">
    <property type="entry name" value="ADH_zinc_N"/>
    <property type="match status" value="1"/>
</dbReference>
<sequence>MVESCASIYKAIPIGWPEPGKHLEVQSFPFDLEATPPKDGLVTQNVAPMQPGTAVIAVHIIKRDSSQKYPVFGNDRIDSLWEPHGDRQAEEGETILVSAAAGAVGQIVGQLAAKKGLTVIGSVGDDAKLDFITQKLGFHSGFNYKKEKPTDALKRLAPNGIDIFYDNVGGELLDVAIADMRDFGRIGESNMPGH</sequence>
<proteinExistence type="predicted"/>
<accession>A0ABR2V7K8</accession>
<keyword evidence="3" id="KW-1185">Reference proteome</keyword>
<evidence type="ECO:0000313" key="2">
    <source>
        <dbReference type="EMBL" id="KAK9422888.1"/>
    </source>
</evidence>
<dbReference type="InterPro" id="IPR013149">
    <property type="entry name" value="ADH-like_C"/>
</dbReference>
<dbReference type="Gene3D" id="3.40.50.720">
    <property type="entry name" value="NAD(P)-binding Rossmann-like Domain"/>
    <property type="match status" value="1"/>
</dbReference>
<dbReference type="EMBL" id="JARVKF010000101">
    <property type="protein sequence ID" value="KAK9422888.1"/>
    <property type="molecule type" value="Genomic_DNA"/>
</dbReference>
<gene>
    <name evidence="2" type="ORF">SUNI508_04555</name>
</gene>
<dbReference type="PANTHER" id="PTHR43205:SF7">
    <property type="entry name" value="PROSTAGLANDIN REDUCTASE 1"/>
    <property type="match status" value="1"/>
</dbReference>
<dbReference type="InterPro" id="IPR036291">
    <property type="entry name" value="NAD(P)-bd_dom_sf"/>
</dbReference>
<dbReference type="Proteomes" id="UP001408356">
    <property type="component" value="Unassembled WGS sequence"/>
</dbReference>
<reference evidence="2 3" key="1">
    <citation type="journal article" date="2024" name="J. Plant Pathol.">
        <title>Sequence and assembly of the genome of Seiridium unicorne, isolate CBS 538.82, causal agent of cypress canker disease.</title>
        <authorList>
            <person name="Scali E."/>
            <person name="Rocca G.D."/>
            <person name="Danti R."/>
            <person name="Garbelotto M."/>
            <person name="Barberini S."/>
            <person name="Baroncelli R."/>
            <person name="Emiliani G."/>
        </authorList>
    </citation>
    <scope>NUCLEOTIDE SEQUENCE [LARGE SCALE GENOMIC DNA]</scope>
    <source>
        <strain evidence="2 3">BM-138-508</strain>
    </source>
</reference>
<name>A0ABR2V7K8_9PEZI</name>
<evidence type="ECO:0000259" key="1">
    <source>
        <dbReference type="Pfam" id="PF00107"/>
    </source>
</evidence>
<dbReference type="PANTHER" id="PTHR43205">
    <property type="entry name" value="PROSTAGLANDIN REDUCTASE"/>
    <property type="match status" value="1"/>
</dbReference>
<feature type="domain" description="Alcohol dehydrogenase-like C-terminal" evidence="1">
    <location>
        <begin position="103"/>
        <end position="186"/>
    </location>
</feature>
<evidence type="ECO:0000313" key="3">
    <source>
        <dbReference type="Proteomes" id="UP001408356"/>
    </source>
</evidence>
<comment type="caution">
    <text evidence="2">The sequence shown here is derived from an EMBL/GenBank/DDBJ whole genome shotgun (WGS) entry which is preliminary data.</text>
</comment>
<organism evidence="2 3">
    <name type="scientific">Seiridium unicorne</name>
    <dbReference type="NCBI Taxonomy" id="138068"/>
    <lineage>
        <taxon>Eukaryota</taxon>
        <taxon>Fungi</taxon>
        <taxon>Dikarya</taxon>
        <taxon>Ascomycota</taxon>
        <taxon>Pezizomycotina</taxon>
        <taxon>Sordariomycetes</taxon>
        <taxon>Xylariomycetidae</taxon>
        <taxon>Amphisphaeriales</taxon>
        <taxon>Sporocadaceae</taxon>
        <taxon>Seiridium</taxon>
    </lineage>
</organism>